<dbReference type="GO" id="GO:0006508">
    <property type="term" value="P:proteolysis"/>
    <property type="evidence" value="ECO:0007669"/>
    <property type="project" value="UniProtKB-KW"/>
</dbReference>
<evidence type="ECO:0000313" key="10">
    <source>
        <dbReference type="WBParaSite" id="TMUE_3000014199.1"/>
    </source>
</evidence>
<organism evidence="9 10">
    <name type="scientific">Trichuris muris</name>
    <name type="common">Mouse whipworm</name>
    <dbReference type="NCBI Taxonomy" id="70415"/>
    <lineage>
        <taxon>Eukaryota</taxon>
        <taxon>Metazoa</taxon>
        <taxon>Ecdysozoa</taxon>
        <taxon>Nematoda</taxon>
        <taxon>Enoplea</taxon>
        <taxon>Dorylaimia</taxon>
        <taxon>Trichinellida</taxon>
        <taxon>Trichuridae</taxon>
        <taxon>Trichuris</taxon>
    </lineage>
</organism>
<evidence type="ECO:0000256" key="3">
    <source>
        <dbReference type="ARBA" id="ARBA00022825"/>
    </source>
</evidence>
<name>A0A5S6R4F9_TRIMR</name>
<dbReference type="PROSITE" id="PS00135">
    <property type="entry name" value="TRYPSIN_SER"/>
    <property type="match status" value="1"/>
</dbReference>
<dbReference type="PROSITE" id="PS00134">
    <property type="entry name" value="TRYPSIN_HIS"/>
    <property type="match status" value="1"/>
</dbReference>
<protein>
    <submittedName>
        <fullName evidence="10">Peptidase S1 domain-containing protein</fullName>
    </submittedName>
</protein>
<dbReference type="Proteomes" id="UP000046395">
    <property type="component" value="Unassembled WGS sequence"/>
</dbReference>
<evidence type="ECO:0000259" key="8">
    <source>
        <dbReference type="PROSITE" id="PS50240"/>
    </source>
</evidence>
<dbReference type="PANTHER" id="PTHR24264">
    <property type="entry name" value="TRYPSIN-RELATED"/>
    <property type="match status" value="1"/>
</dbReference>
<dbReference type="InterPro" id="IPR043504">
    <property type="entry name" value="Peptidase_S1_PA_chymotrypsin"/>
</dbReference>
<dbReference type="InterPro" id="IPR001254">
    <property type="entry name" value="Trypsin_dom"/>
</dbReference>
<accession>A0A5S6R4F9</accession>
<dbReference type="Pfam" id="PF00089">
    <property type="entry name" value="Trypsin"/>
    <property type="match status" value="1"/>
</dbReference>
<dbReference type="InterPro" id="IPR001314">
    <property type="entry name" value="Peptidase_S1A"/>
</dbReference>
<dbReference type="Gene3D" id="2.40.10.10">
    <property type="entry name" value="Trypsin-like serine proteases"/>
    <property type="match status" value="1"/>
</dbReference>
<dbReference type="AlphaFoldDB" id="A0A5S6R4F9"/>
<evidence type="ECO:0000256" key="1">
    <source>
        <dbReference type="ARBA" id="ARBA00022670"/>
    </source>
</evidence>
<dbReference type="WBParaSite" id="TMUE_3000014199.1">
    <property type="protein sequence ID" value="TMUE_3000014199.1"/>
    <property type="gene ID" value="WBGene00289835"/>
</dbReference>
<keyword evidence="7" id="KW-0732">Signal</keyword>
<dbReference type="STRING" id="70415.A0A5S6R4F9"/>
<dbReference type="PRINTS" id="PR00722">
    <property type="entry name" value="CHYMOTRYPSIN"/>
</dbReference>
<dbReference type="SUPFAM" id="SSF50494">
    <property type="entry name" value="Trypsin-like serine proteases"/>
    <property type="match status" value="1"/>
</dbReference>
<evidence type="ECO:0000256" key="7">
    <source>
        <dbReference type="SAM" id="SignalP"/>
    </source>
</evidence>
<feature type="chain" id="PRO_5024402510" evidence="7">
    <location>
        <begin position="25"/>
        <end position="455"/>
    </location>
</feature>
<feature type="domain" description="Peptidase S1" evidence="8">
    <location>
        <begin position="44"/>
        <end position="286"/>
    </location>
</feature>
<keyword evidence="3 5" id="KW-0720">Serine protease</keyword>
<dbReference type="FunFam" id="2.40.10.10:FF:000003">
    <property type="entry name" value="Transmembrane serine protease 3"/>
    <property type="match status" value="1"/>
</dbReference>
<dbReference type="PANTHER" id="PTHR24264:SF83">
    <property type="entry name" value="COMPLEMENT FACTOR I"/>
    <property type="match status" value="1"/>
</dbReference>
<proteinExistence type="predicted"/>
<dbReference type="SMART" id="SM00020">
    <property type="entry name" value="Tryp_SPc"/>
    <property type="match status" value="1"/>
</dbReference>
<feature type="region of interest" description="Disordered" evidence="6">
    <location>
        <begin position="406"/>
        <end position="439"/>
    </location>
</feature>
<keyword evidence="2 5" id="KW-0378">Hydrolase</keyword>
<keyword evidence="9" id="KW-1185">Reference proteome</keyword>
<evidence type="ECO:0000313" key="9">
    <source>
        <dbReference type="Proteomes" id="UP000046395"/>
    </source>
</evidence>
<dbReference type="InterPro" id="IPR009003">
    <property type="entry name" value="Peptidase_S1_PA"/>
</dbReference>
<dbReference type="InterPro" id="IPR018114">
    <property type="entry name" value="TRYPSIN_HIS"/>
</dbReference>
<dbReference type="InterPro" id="IPR033116">
    <property type="entry name" value="TRYPSIN_SER"/>
</dbReference>
<evidence type="ECO:0000256" key="6">
    <source>
        <dbReference type="SAM" id="MobiDB-lite"/>
    </source>
</evidence>
<evidence type="ECO:0000256" key="4">
    <source>
        <dbReference type="ARBA" id="ARBA00023157"/>
    </source>
</evidence>
<reference evidence="10" key="1">
    <citation type="submission" date="2019-12" db="UniProtKB">
        <authorList>
            <consortium name="WormBaseParasite"/>
        </authorList>
    </citation>
    <scope>IDENTIFICATION</scope>
</reference>
<dbReference type="CDD" id="cd00190">
    <property type="entry name" value="Tryp_SPc"/>
    <property type="match status" value="1"/>
</dbReference>
<dbReference type="InterPro" id="IPR050127">
    <property type="entry name" value="Serine_Proteases_S1"/>
</dbReference>
<dbReference type="GO" id="GO:0005615">
    <property type="term" value="C:extracellular space"/>
    <property type="evidence" value="ECO:0007669"/>
    <property type="project" value="TreeGrafter"/>
</dbReference>
<dbReference type="PROSITE" id="PS50240">
    <property type="entry name" value="TRYPSIN_DOM"/>
    <property type="match status" value="1"/>
</dbReference>
<feature type="signal peptide" evidence="7">
    <location>
        <begin position="1"/>
        <end position="24"/>
    </location>
</feature>
<dbReference type="GO" id="GO:0004252">
    <property type="term" value="F:serine-type endopeptidase activity"/>
    <property type="evidence" value="ECO:0007669"/>
    <property type="project" value="InterPro"/>
</dbReference>
<evidence type="ECO:0000256" key="5">
    <source>
        <dbReference type="RuleBase" id="RU363034"/>
    </source>
</evidence>
<keyword evidence="4" id="KW-1015">Disulfide bond</keyword>
<feature type="compositionally biased region" description="Low complexity" evidence="6">
    <location>
        <begin position="414"/>
        <end position="429"/>
    </location>
</feature>
<evidence type="ECO:0000256" key="2">
    <source>
        <dbReference type="ARBA" id="ARBA00022801"/>
    </source>
</evidence>
<sequence>MRSQKMMGHVLILFAFFFVTRVNGNNVCGVPAFPILQHGLSARIVNGWEARPHSLPWQVRLTILRPDNREKLCGGSLVQFSPANENTFVLTAAHCLQVDGEYVTADKIKVIAGMHDTQSQHEKGRAYARVRAYRTRSYNVNTKENDIALLHLQYTIPHSEYIRPICLPYQGEQLPVGSMCFISGWGTLWENGQSSNLLQMVDVDILTDYRCYLSPNYKHEMFCAGHYLGRKDACQGDSGGPLVCLRNGQYYQYGIASFGVGCGRRYYPGAYTNLPTYIAWLQSAANDMKSELGHTTMPWFSNRETQIQSVESAASQYDDFFVDPDKMVATGLFTRRLHEEENITANDLPKNTAFHKTNLTSMFNIEDSTTPKPTTKPSTTPVVHWKPPLNVNYEYYRQKRNLNPNYPWRERTPRTSSRVRSFSSSIERISTSKENGRTVTKREKITREVRIMSFT</sequence>
<feature type="compositionally biased region" description="Basic and acidic residues" evidence="6">
    <location>
        <begin position="430"/>
        <end position="439"/>
    </location>
</feature>
<keyword evidence="1 5" id="KW-0645">Protease</keyword>